<accession>A0ABD0LIW0</accession>
<gene>
    <name evidence="2" type="ORF">BaRGS_00009350</name>
</gene>
<feature type="region of interest" description="Disordered" evidence="1">
    <location>
        <begin position="12"/>
        <end position="46"/>
    </location>
</feature>
<dbReference type="Proteomes" id="UP001519460">
    <property type="component" value="Unassembled WGS sequence"/>
</dbReference>
<organism evidence="2 3">
    <name type="scientific">Batillaria attramentaria</name>
    <dbReference type="NCBI Taxonomy" id="370345"/>
    <lineage>
        <taxon>Eukaryota</taxon>
        <taxon>Metazoa</taxon>
        <taxon>Spiralia</taxon>
        <taxon>Lophotrochozoa</taxon>
        <taxon>Mollusca</taxon>
        <taxon>Gastropoda</taxon>
        <taxon>Caenogastropoda</taxon>
        <taxon>Sorbeoconcha</taxon>
        <taxon>Cerithioidea</taxon>
        <taxon>Batillariidae</taxon>
        <taxon>Batillaria</taxon>
    </lineage>
</organism>
<evidence type="ECO:0000313" key="2">
    <source>
        <dbReference type="EMBL" id="KAK7499375.1"/>
    </source>
</evidence>
<protein>
    <submittedName>
        <fullName evidence="2">Uncharacterized protein</fullName>
    </submittedName>
</protein>
<evidence type="ECO:0000313" key="3">
    <source>
        <dbReference type="Proteomes" id="UP001519460"/>
    </source>
</evidence>
<feature type="compositionally biased region" description="Gly residues" evidence="1">
    <location>
        <begin position="19"/>
        <end position="30"/>
    </location>
</feature>
<evidence type="ECO:0000256" key="1">
    <source>
        <dbReference type="SAM" id="MobiDB-lite"/>
    </source>
</evidence>
<dbReference type="EMBL" id="JACVVK020000044">
    <property type="protein sequence ID" value="KAK7499375.1"/>
    <property type="molecule type" value="Genomic_DNA"/>
</dbReference>
<keyword evidence="3" id="KW-1185">Reference proteome</keyword>
<comment type="caution">
    <text evidence="2">The sequence shown here is derived from an EMBL/GenBank/DDBJ whole genome shotgun (WGS) entry which is preliminary data.</text>
</comment>
<dbReference type="AlphaFoldDB" id="A0ABD0LIW0"/>
<proteinExistence type="predicted"/>
<sequence>MFVSVLLHGHFNNNKKWGKGGGGGGGGGGEGEGEGGERGGVGVDKGVVDPDPVKQSTVYYGNQPLLVSVSTTLIWRYRFLKVFRRFTLGFVCGTARSTSACNVCFGVAAWAF</sequence>
<name>A0ABD0LIW0_9CAEN</name>
<reference evidence="2 3" key="1">
    <citation type="journal article" date="2023" name="Sci. Data">
        <title>Genome assembly of the Korean intertidal mud-creeper Batillaria attramentaria.</title>
        <authorList>
            <person name="Patra A.K."/>
            <person name="Ho P.T."/>
            <person name="Jun S."/>
            <person name="Lee S.J."/>
            <person name="Kim Y."/>
            <person name="Won Y.J."/>
        </authorList>
    </citation>
    <scope>NUCLEOTIDE SEQUENCE [LARGE SCALE GENOMIC DNA]</scope>
    <source>
        <strain evidence="2">Wonlab-2016</strain>
    </source>
</reference>